<sequence>MISNKFLNLISFVFFLAFLSSSAAIAESGRADVYKVTMDRMQLCTDATCTSPLLVCSGEKTVDIASVTAGADIGSWCSLSGIPIGTTYSHYRIRVSRSFTISGTVTGDGSDMTDAATCMTQTGAGNAATTTKWGFGKATGTAGEQVQVIHDGDGSQAITRQDTNTGAGNTHSNSPVGPTGATSWCVGTDSDAAANAQCTAANTTGSTTWATLASADHLQIIYPFSSSWTVGPVSPKMSILFNTSLAVGAFHDAGGKCNMYAESPTVTVTVTN</sequence>
<dbReference type="EMBL" id="UINC01148232">
    <property type="protein sequence ID" value="SVD40006.1"/>
    <property type="molecule type" value="Genomic_DNA"/>
</dbReference>
<feature type="region of interest" description="Disordered" evidence="1">
    <location>
        <begin position="156"/>
        <end position="176"/>
    </location>
</feature>
<evidence type="ECO:0000256" key="1">
    <source>
        <dbReference type="SAM" id="MobiDB-lite"/>
    </source>
</evidence>
<evidence type="ECO:0000313" key="2">
    <source>
        <dbReference type="EMBL" id="SVD40006.1"/>
    </source>
</evidence>
<dbReference type="AlphaFoldDB" id="A0A382V0D5"/>
<accession>A0A382V0D5</accession>
<protein>
    <submittedName>
        <fullName evidence="2">Uncharacterized protein</fullName>
    </submittedName>
</protein>
<organism evidence="2">
    <name type="scientific">marine metagenome</name>
    <dbReference type="NCBI Taxonomy" id="408172"/>
    <lineage>
        <taxon>unclassified sequences</taxon>
        <taxon>metagenomes</taxon>
        <taxon>ecological metagenomes</taxon>
    </lineage>
</organism>
<name>A0A382V0D5_9ZZZZ</name>
<reference evidence="2" key="1">
    <citation type="submission" date="2018-05" db="EMBL/GenBank/DDBJ databases">
        <authorList>
            <person name="Lanie J.A."/>
            <person name="Ng W.-L."/>
            <person name="Kazmierczak K.M."/>
            <person name="Andrzejewski T.M."/>
            <person name="Davidsen T.M."/>
            <person name="Wayne K.J."/>
            <person name="Tettelin H."/>
            <person name="Glass J.I."/>
            <person name="Rusch D."/>
            <person name="Podicherti R."/>
            <person name="Tsui H.-C.T."/>
            <person name="Winkler M.E."/>
        </authorList>
    </citation>
    <scope>NUCLEOTIDE SEQUENCE</scope>
</reference>
<gene>
    <name evidence="2" type="ORF">METZ01_LOCUS392860</name>
</gene>
<proteinExistence type="predicted"/>